<evidence type="ECO:0000313" key="4">
    <source>
        <dbReference type="Proteomes" id="UP000655208"/>
    </source>
</evidence>
<keyword evidence="2" id="KW-1133">Transmembrane helix</keyword>
<protein>
    <submittedName>
        <fullName evidence="3">Uncharacterized protein</fullName>
    </submittedName>
</protein>
<keyword evidence="2" id="KW-0472">Membrane</keyword>
<dbReference type="InterPro" id="IPR027273">
    <property type="entry name" value="Neocarzinostatin-like"/>
</dbReference>
<comment type="caution">
    <text evidence="3">The sequence shown here is derived from an EMBL/GenBank/DDBJ whole genome shotgun (WGS) entry which is preliminary data.</text>
</comment>
<feature type="compositionally biased region" description="Low complexity" evidence="1">
    <location>
        <begin position="400"/>
        <end position="426"/>
    </location>
</feature>
<evidence type="ECO:0000256" key="1">
    <source>
        <dbReference type="SAM" id="MobiDB-lite"/>
    </source>
</evidence>
<organism evidence="3 4">
    <name type="scientific">Nakamurella endophytica</name>
    <dbReference type="NCBI Taxonomy" id="1748367"/>
    <lineage>
        <taxon>Bacteria</taxon>
        <taxon>Bacillati</taxon>
        <taxon>Actinomycetota</taxon>
        <taxon>Actinomycetes</taxon>
        <taxon>Nakamurellales</taxon>
        <taxon>Nakamurellaceae</taxon>
        <taxon>Nakamurella</taxon>
    </lineage>
</organism>
<evidence type="ECO:0000313" key="3">
    <source>
        <dbReference type="EMBL" id="GGL86941.1"/>
    </source>
</evidence>
<feature type="region of interest" description="Disordered" evidence="1">
    <location>
        <begin position="217"/>
        <end position="291"/>
    </location>
</feature>
<dbReference type="AlphaFoldDB" id="A0A917SLY7"/>
<feature type="compositionally biased region" description="Low complexity" evidence="1">
    <location>
        <begin position="380"/>
        <end position="392"/>
    </location>
</feature>
<reference evidence="3" key="1">
    <citation type="journal article" date="2014" name="Int. J. Syst. Evol. Microbiol.">
        <title>Complete genome sequence of Corynebacterium casei LMG S-19264T (=DSM 44701T), isolated from a smear-ripened cheese.</title>
        <authorList>
            <consortium name="US DOE Joint Genome Institute (JGI-PGF)"/>
            <person name="Walter F."/>
            <person name="Albersmeier A."/>
            <person name="Kalinowski J."/>
            <person name="Ruckert C."/>
        </authorList>
    </citation>
    <scope>NUCLEOTIDE SEQUENCE</scope>
    <source>
        <strain evidence="3">CGMCC 4.7308</strain>
    </source>
</reference>
<keyword evidence="4" id="KW-1185">Reference proteome</keyword>
<accession>A0A917SLY7</accession>
<keyword evidence="2" id="KW-0812">Transmembrane</keyword>
<feature type="region of interest" description="Disordered" evidence="1">
    <location>
        <begin position="501"/>
        <end position="641"/>
    </location>
</feature>
<name>A0A917SLY7_9ACTN</name>
<dbReference type="Gene3D" id="2.60.40.230">
    <property type="entry name" value="Neocarzinostatin-like"/>
    <property type="match status" value="1"/>
</dbReference>
<dbReference type="Proteomes" id="UP000655208">
    <property type="component" value="Unassembled WGS sequence"/>
</dbReference>
<feature type="compositionally biased region" description="Low complexity" evidence="1">
    <location>
        <begin position="237"/>
        <end position="291"/>
    </location>
</feature>
<gene>
    <name evidence="3" type="ORF">GCM10011594_03200</name>
</gene>
<sequence length="641" mass="63605">MSGPSDARTAARTRRWLAWSLAAVALTGGVLVAGPGGTVTPVRAAPAPAATGAATGAAAPGAAGTGAVGTAAAVTGAAATGAAVTGAVAEAAAAPASTASGPVRLLVDPATALDPAGARITVSGSGYNAGVPLLVAVCAAGGSSLDDCVGGPVPAGNGSTAWAYVTGDGAAPPDGGGVRARFGPGGAFSVQLRLPAVGSGPGPDCTTARCAVVTRPATGGDDGALSVPVSFAGGPTTGPTTASTTRTTTASSTSTTTTTSTATSTTESSTTSSSTETSSPPPTSISTRPAPSTLAAKTIRADTIAAGAQQQVAFLGFDPGEKVTVLLFSDPIPLPSRTVDQSGFVVIDFTVPADLAPGTHVLQVTGARSRNVGIARFEVTAPPATTTSSTAPAPTPTASPTPSSTPTTSTPASSSAPVSTAASSAAPPIPAPAAPTNTRPVWPWFVLGGLVLLLAGFGIFIWGQRRRRLDEEQERERTLAAAAAEEHQRAVRALRDANADAPTTQLGPYGHPEPPPFGADPGLLSGRDDPYNPPLLSGRQPYPSPGGSPGDAPTFRPGSEPARPPLSPEGDPGSGPGTEQWRPDWAEGSGRRAQPGPDEGPSTQQWRPDDEGQQQWRPDDGGPSTQQWRPDDDDPSGPPRR</sequence>
<feature type="region of interest" description="Disordered" evidence="1">
    <location>
        <begin position="380"/>
        <end position="431"/>
    </location>
</feature>
<feature type="transmembrane region" description="Helical" evidence="2">
    <location>
        <begin position="441"/>
        <end position="462"/>
    </location>
</feature>
<proteinExistence type="predicted"/>
<dbReference type="EMBL" id="BMNA01000001">
    <property type="protein sequence ID" value="GGL86941.1"/>
    <property type="molecule type" value="Genomic_DNA"/>
</dbReference>
<reference evidence="3" key="2">
    <citation type="submission" date="2020-09" db="EMBL/GenBank/DDBJ databases">
        <authorList>
            <person name="Sun Q."/>
            <person name="Zhou Y."/>
        </authorList>
    </citation>
    <scope>NUCLEOTIDE SEQUENCE</scope>
    <source>
        <strain evidence="3">CGMCC 4.7308</strain>
    </source>
</reference>
<evidence type="ECO:0000256" key="2">
    <source>
        <dbReference type="SAM" id="Phobius"/>
    </source>
</evidence>
<dbReference type="RefSeq" id="WP_188939739.1">
    <property type="nucleotide sequence ID" value="NZ_BMNA01000001.1"/>
</dbReference>
<dbReference type="SUPFAM" id="SSF49319">
    <property type="entry name" value="Actinoxanthin-like"/>
    <property type="match status" value="1"/>
</dbReference>